<protein>
    <submittedName>
        <fullName evidence="1">Uncharacterized protein</fullName>
    </submittedName>
</protein>
<name>A0ACC2TEU4_9FUNG</name>
<dbReference type="EMBL" id="QTSX02002937">
    <property type="protein sequence ID" value="KAJ9073062.1"/>
    <property type="molecule type" value="Genomic_DNA"/>
</dbReference>
<proteinExistence type="predicted"/>
<gene>
    <name evidence="1" type="ORF">DSO57_1020589</name>
</gene>
<organism evidence="1 2">
    <name type="scientific">Entomophthora muscae</name>
    <dbReference type="NCBI Taxonomy" id="34485"/>
    <lineage>
        <taxon>Eukaryota</taxon>
        <taxon>Fungi</taxon>
        <taxon>Fungi incertae sedis</taxon>
        <taxon>Zoopagomycota</taxon>
        <taxon>Entomophthoromycotina</taxon>
        <taxon>Entomophthoromycetes</taxon>
        <taxon>Entomophthorales</taxon>
        <taxon>Entomophthoraceae</taxon>
        <taxon>Entomophthora</taxon>
    </lineage>
</organism>
<accession>A0ACC2TEU4</accession>
<evidence type="ECO:0000313" key="1">
    <source>
        <dbReference type="EMBL" id="KAJ9073062.1"/>
    </source>
</evidence>
<comment type="caution">
    <text evidence="1">The sequence shown here is derived from an EMBL/GenBank/DDBJ whole genome shotgun (WGS) entry which is preliminary data.</text>
</comment>
<evidence type="ECO:0000313" key="2">
    <source>
        <dbReference type="Proteomes" id="UP001165960"/>
    </source>
</evidence>
<reference evidence="1" key="1">
    <citation type="submission" date="2022-04" db="EMBL/GenBank/DDBJ databases">
        <title>Genome of the entomopathogenic fungus Entomophthora muscae.</title>
        <authorList>
            <person name="Elya C."/>
            <person name="Lovett B.R."/>
            <person name="Lee E."/>
            <person name="Macias A.M."/>
            <person name="Hajek A.E."/>
            <person name="De Bivort B.L."/>
            <person name="Kasson M.T."/>
            <person name="De Fine Licht H.H."/>
            <person name="Stajich J.E."/>
        </authorList>
    </citation>
    <scope>NUCLEOTIDE SEQUENCE</scope>
    <source>
        <strain evidence="1">Berkeley</strain>
    </source>
</reference>
<keyword evidence="2" id="KW-1185">Reference proteome</keyword>
<sequence>MFDMKKHRVKKIKGVTESAIKSVGVVFEEVDRPLFPSIDGKNPSVYFQSLFFFGIWQNSNPLVDLDLYIPHVNLIDLKLENVGNLSTLLSSFKRAGTIIIEIATPSKSFTLPDCSFNTSSLSIDFGKIIPVNYLKWIGAHFEKLQELYIYSKYHEFEIATHLPLNKLERFHTSITQDYGFWAEFVAITPSLKTIYLPEHDYDRLDLIDEFPSIVFGHWQAHPGRKFNRSMDQD</sequence>
<dbReference type="Proteomes" id="UP001165960">
    <property type="component" value="Unassembled WGS sequence"/>
</dbReference>